<dbReference type="InterPro" id="IPR009078">
    <property type="entry name" value="Ferritin-like_SF"/>
</dbReference>
<dbReference type="GO" id="GO:0005886">
    <property type="term" value="C:plasma membrane"/>
    <property type="evidence" value="ECO:0007669"/>
    <property type="project" value="UniProtKB-SubCell"/>
</dbReference>
<feature type="binding site" evidence="8">
    <location>
        <position position="139"/>
    </location>
    <ligand>
        <name>Fe cation</name>
        <dbReference type="ChEBI" id="CHEBI:24875"/>
        <label>1</label>
    </ligand>
</feature>
<feature type="binding site" evidence="8">
    <location>
        <position position="139"/>
    </location>
    <ligand>
        <name>Fe cation</name>
        <dbReference type="ChEBI" id="CHEBI:24875"/>
        <label>2</label>
    </ligand>
</feature>
<name>A0A937HEI5_9PROT</name>
<evidence type="ECO:0000256" key="5">
    <source>
        <dbReference type="ARBA" id="ARBA00023004"/>
    </source>
</evidence>
<feature type="binding site" evidence="8">
    <location>
        <position position="54"/>
    </location>
    <ligand>
        <name>Fe cation</name>
        <dbReference type="ChEBI" id="CHEBI:24875"/>
        <label>1</label>
    </ligand>
</feature>
<evidence type="ECO:0000256" key="2">
    <source>
        <dbReference type="ARBA" id="ARBA00022688"/>
    </source>
</evidence>
<dbReference type="GO" id="GO:0046872">
    <property type="term" value="F:metal ion binding"/>
    <property type="evidence" value="ECO:0007669"/>
    <property type="project" value="UniProtKB-KW"/>
</dbReference>
<dbReference type="HAMAP" id="MF_01658">
    <property type="entry name" value="COQ7"/>
    <property type="match status" value="1"/>
</dbReference>
<dbReference type="SUPFAM" id="SSF47240">
    <property type="entry name" value="Ferritin-like"/>
    <property type="match status" value="1"/>
</dbReference>
<keyword evidence="7 8" id="KW-0472">Membrane</keyword>
<feature type="binding site" evidence="8">
    <location>
        <position position="51"/>
    </location>
    <ligand>
        <name>Fe cation</name>
        <dbReference type="ChEBI" id="CHEBI:24875"/>
        <label>1</label>
    </ligand>
</feature>
<evidence type="ECO:0000256" key="7">
    <source>
        <dbReference type="ARBA" id="ARBA00023136"/>
    </source>
</evidence>
<dbReference type="Proteomes" id="UP000785783">
    <property type="component" value="Unassembled WGS sequence"/>
</dbReference>
<sequence>MSTQRLAEMIRVDHAGEHGAVRIYDGQKAVFDKIKCKETTAALVGEMAAQEKEHLDYFDALIVERDIRPTALGPLWDAAGFTLGAVTALMGEKAAMACTAAVETEIDAHYAAQLEALSDSDDKADKALAKKIEKFRADEAEHKHTALENGAEETPGYALMSRLIRMGCRVAIRASEKI</sequence>
<organism evidence="9 10">
    <name type="scientific">PS1 clade bacterium</name>
    <dbReference type="NCBI Taxonomy" id="2175152"/>
    <lineage>
        <taxon>Bacteria</taxon>
        <taxon>Pseudomonadati</taxon>
        <taxon>Pseudomonadota</taxon>
        <taxon>Alphaproteobacteria</taxon>
        <taxon>PS1 clade</taxon>
    </lineage>
</organism>
<keyword evidence="2 8" id="KW-0831">Ubiquinone biosynthesis</keyword>
<comment type="cofactor">
    <cofactor evidence="8">
        <name>Fe cation</name>
        <dbReference type="ChEBI" id="CHEBI:24875"/>
    </cofactor>
    <text evidence="8">Binds 2 iron ions per subunit.</text>
</comment>
<evidence type="ECO:0000256" key="1">
    <source>
        <dbReference type="ARBA" id="ARBA00004749"/>
    </source>
</evidence>
<dbReference type="EC" id="1.14.99.60" evidence="8"/>
<evidence type="ECO:0000256" key="6">
    <source>
        <dbReference type="ARBA" id="ARBA00023033"/>
    </source>
</evidence>
<dbReference type="GO" id="GO:0008682">
    <property type="term" value="F:3-demethoxyubiquinol 3-hydroxylase activity"/>
    <property type="evidence" value="ECO:0007669"/>
    <property type="project" value="UniProtKB-EC"/>
</dbReference>
<evidence type="ECO:0000256" key="4">
    <source>
        <dbReference type="ARBA" id="ARBA00023002"/>
    </source>
</evidence>
<dbReference type="PANTHER" id="PTHR11237:SF4">
    <property type="entry name" value="5-DEMETHOXYUBIQUINONE HYDROXYLASE, MITOCHONDRIAL"/>
    <property type="match status" value="1"/>
</dbReference>
<reference evidence="9" key="1">
    <citation type="submission" date="2020-10" db="EMBL/GenBank/DDBJ databases">
        <title>Microbiome of the Black Sea water column analyzed by genome centric metagenomics.</title>
        <authorList>
            <person name="Cabello-Yeves P.J."/>
            <person name="Callieri C."/>
            <person name="Picazo A."/>
            <person name="Mehrshad M."/>
            <person name="Haro-Moreno J.M."/>
            <person name="Roda-Garcia J."/>
            <person name="Dzembekova N."/>
            <person name="Slabakova V."/>
            <person name="Slabakova N."/>
            <person name="Moncheva S."/>
            <person name="Rodriguez-Valera F."/>
        </authorList>
    </citation>
    <scope>NUCLEOTIDE SEQUENCE</scope>
    <source>
        <strain evidence="9">BS307-5m-G5</strain>
    </source>
</reference>
<feature type="binding site" evidence="8">
    <location>
        <position position="103"/>
    </location>
    <ligand>
        <name>Fe cation</name>
        <dbReference type="ChEBI" id="CHEBI:24875"/>
        <label>2</label>
    </ligand>
</feature>
<feature type="binding site" evidence="8">
    <location>
        <position position="17"/>
    </location>
    <ligand>
        <name>Fe cation</name>
        <dbReference type="ChEBI" id="CHEBI:24875"/>
        <label>1</label>
    </ligand>
</feature>
<keyword evidence="3 8" id="KW-0479">Metal-binding</keyword>
<comment type="function">
    <text evidence="8">Catalyzes the hydroxylation of 2-nonaprenyl-3-methyl-6-methoxy-1,4-benzoquinol during ubiquinone biosynthesis.</text>
</comment>
<keyword evidence="6 8" id="KW-0503">Monooxygenase</keyword>
<feature type="binding site" evidence="8">
    <location>
        <position position="51"/>
    </location>
    <ligand>
        <name>Fe cation</name>
        <dbReference type="ChEBI" id="CHEBI:24875"/>
        <label>2</label>
    </ligand>
</feature>
<comment type="catalytic activity">
    <reaction evidence="8">
        <text>a 5-methoxy-2-methyl-3-(all-trans-polyprenyl)benzene-1,4-diol + AH2 + O2 = a 3-demethylubiquinol + A + H2O</text>
        <dbReference type="Rhea" id="RHEA:50908"/>
        <dbReference type="Rhea" id="RHEA-COMP:10859"/>
        <dbReference type="Rhea" id="RHEA-COMP:10914"/>
        <dbReference type="ChEBI" id="CHEBI:13193"/>
        <dbReference type="ChEBI" id="CHEBI:15377"/>
        <dbReference type="ChEBI" id="CHEBI:15379"/>
        <dbReference type="ChEBI" id="CHEBI:17499"/>
        <dbReference type="ChEBI" id="CHEBI:84167"/>
        <dbReference type="ChEBI" id="CHEBI:84422"/>
        <dbReference type="EC" id="1.14.99.60"/>
    </reaction>
</comment>
<evidence type="ECO:0000256" key="8">
    <source>
        <dbReference type="HAMAP-Rule" id="MF_01658"/>
    </source>
</evidence>
<keyword evidence="4 8" id="KW-0560">Oxidoreductase</keyword>
<dbReference type="Pfam" id="PF03232">
    <property type="entry name" value="COQ7"/>
    <property type="match status" value="1"/>
</dbReference>
<evidence type="ECO:0000256" key="3">
    <source>
        <dbReference type="ARBA" id="ARBA00022723"/>
    </source>
</evidence>
<evidence type="ECO:0000313" key="9">
    <source>
        <dbReference type="EMBL" id="MBL6761296.1"/>
    </source>
</evidence>
<dbReference type="GO" id="GO:0006744">
    <property type="term" value="P:ubiquinone biosynthetic process"/>
    <property type="evidence" value="ECO:0007669"/>
    <property type="project" value="UniProtKB-UniRule"/>
</dbReference>
<evidence type="ECO:0000313" key="10">
    <source>
        <dbReference type="Proteomes" id="UP000785783"/>
    </source>
</evidence>
<dbReference type="CDD" id="cd01042">
    <property type="entry name" value="DMQH"/>
    <property type="match status" value="1"/>
</dbReference>
<comment type="similarity">
    <text evidence="8">Belongs to the COQ7 family.</text>
</comment>
<protein>
    <recommendedName>
        <fullName evidence="8">3-demethoxyubiquinol 3-hydroxylase</fullName>
        <shortName evidence="8">DMQ hydroxylase</shortName>
        <ecNumber evidence="8">1.14.99.60</ecNumber>
    </recommendedName>
    <alternativeName>
        <fullName evidence="8">2-nonaprenyl-3-methyl-6-methoxy-1,4-benzoquinol hydroxylase</fullName>
    </alternativeName>
</protein>
<dbReference type="Gene3D" id="1.20.1260.10">
    <property type="match status" value="1"/>
</dbReference>
<gene>
    <name evidence="8" type="primary">coq7</name>
    <name evidence="9" type="ORF">ISQ19_01200</name>
</gene>
<comment type="pathway">
    <text evidence="1 8">Cofactor biosynthesis; ubiquinone biosynthesis.</text>
</comment>
<proteinExistence type="inferred from homology"/>
<keyword evidence="5 8" id="KW-0408">Iron</keyword>
<dbReference type="EMBL" id="JADHOK010000007">
    <property type="protein sequence ID" value="MBL6761296.1"/>
    <property type="molecule type" value="Genomic_DNA"/>
</dbReference>
<comment type="caution">
    <text evidence="9">The sequence shown here is derived from an EMBL/GenBank/DDBJ whole genome shotgun (WGS) entry which is preliminary data.</text>
</comment>
<dbReference type="InterPro" id="IPR011566">
    <property type="entry name" value="Ubq_synth_Coq7"/>
</dbReference>
<accession>A0A937HEI5</accession>
<dbReference type="InterPro" id="IPR012347">
    <property type="entry name" value="Ferritin-like"/>
</dbReference>
<dbReference type="AlphaFoldDB" id="A0A937HEI5"/>
<comment type="subcellular location">
    <subcellularLocation>
        <location evidence="8">Cell membrane</location>
        <topology evidence="8">Peripheral membrane protein</topology>
    </subcellularLocation>
</comment>
<dbReference type="PANTHER" id="PTHR11237">
    <property type="entry name" value="COENZYME Q10 BIOSYNTHESIS PROTEIN 7"/>
    <property type="match status" value="1"/>
</dbReference>
<feature type="binding site" evidence="8">
    <location>
        <position position="142"/>
    </location>
    <ligand>
        <name>Fe cation</name>
        <dbReference type="ChEBI" id="CHEBI:24875"/>
        <label>2</label>
    </ligand>
</feature>
<keyword evidence="8" id="KW-1003">Cell membrane</keyword>